<feature type="transmembrane region" description="Helical" evidence="1">
    <location>
        <begin position="69"/>
        <end position="87"/>
    </location>
</feature>
<name>A0A7V1N356_DESA2</name>
<organism evidence="3">
    <name type="scientific">Desulfofervidus auxilii</name>
    <dbReference type="NCBI Taxonomy" id="1621989"/>
    <lineage>
        <taxon>Bacteria</taxon>
        <taxon>Pseudomonadati</taxon>
        <taxon>Thermodesulfobacteriota</taxon>
        <taxon>Candidatus Desulfofervidia</taxon>
        <taxon>Candidatus Desulfofervidales</taxon>
        <taxon>Candidatus Desulfofervidaceae</taxon>
        <taxon>Candidatus Desulfofervidus</taxon>
    </lineage>
</organism>
<keyword evidence="1" id="KW-0812">Transmembrane</keyword>
<feature type="transmembrane region" description="Helical" evidence="1">
    <location>
        <begin position="5"/>
        <end position="22"/>
    </location>
</feature>
<dbReference type="InterPro" id="IPR046806">
    <property type="entry name" value="MrpA_C/MbhE"/>
</dbReference>
<comment type="caution">
    <text evidence="3">The sequence shown here is derived from an EMBL/GenBank/DDBJ whole genome shotgun (WGS) entry which is preliminary data.</text>
</comment>
<feature type="domain" description="MrpA C-terminal/MbhE" evidence="2">
    <location>
        <begin position="32"/>
        <end position="89"/>
    </location>
</feature>
<keyword evidence="1" id="KW-1133">Transmembrane helix</keyword>
<dbReference type="EMBL" id="DRKW01000345">
    <property type="protein sequence ID" value="HEB74706.1"/>
    <property type="molecule type" value="Genomic_DNA"/>
</dbReference>
<dbReference type="InterPro" id="IPR050616">
    <property type="entry name" value="CPA3_Na-H_Antiporter_A"/>
</dbReference>
<reference evidence="3" key="1">
    <citation type="journal article" date="2020" name="mSystems">
        <title>Genome- and Community-Level Interaction Insights into Carbon Utilization and Element Cycling Functions of Hydrothermarchaeota in Hydrothermal Sediment.</title>
        <authorList>
            <person name="Zhou Z."/>
            <person name="Liu Y."/>
            <person name="Xu W."/>
            <person name="Pan J."/>
            <person name="Luo Z.H."/>
            <person name="Li M."/>
        </authorList>
    </citation>
    <scope>NUCLEOTIDE SEQUENCE [LARGE SCALE GENOMIC DNA]</scope>
    <source>
        <strain evidence="3">HyVt-45</strain>
    </source>
</reference>
<proteinExistence type="predicted"/>
<accession>A0A7V1N356</accession>
<dbReference type="Proteomes" id="UP000886268">
    <property type="component" value="Unassembled WGS sequence"/>
</dbReference>
<evidence type="ECO:0000256" key="1">
    <source>
        <dbReference type="SAM" id="Phobius"/>
    </source>
</evidence>
<gene>
    <name evidence="3" type="ORF">ENJ03_05755</name>
</gene>
<dbReference type="PANTHER" id="PTHR43373">
    <property type="entry name" value="NA(+)/H(+) ANTIPORTER SUBUNIT"/>
    <property type="match status" value="1"/>
</dbReference>
<dbReference type="RefSeq" id="WP_066063517.1">
    <property type="nucleotide sequence ID" value="NZ_CP013015.1"/>
</dbReference>
<sequence>MTKKIVSIVIAIFATSALLIGVKDFPNWADPNQPASLHVSPRYIEKTVEETGVPNIVTAVLADYRGYDTMFETAVIFTAGVAVMMLLRRPYKND</sequence>
<protein>
    <recommendedName>
        <fullName evidence="2">MrpA C-terminal/MbhE domain-containing protein</fullName>
    </recommendedName>
</protein>
<keyword evidence="1" id="KW-0472">Membrane</keyword>
<evidence type="ECO:0000259" key="2">
    <source>
        <dbReference type="Pfam" id="PF20501"/>
    </source>
</evidence>
<evidence type="ECO:0000313" key="3">
    <source>
        <dbReference type="EMBL" id="HEB74706.1"/>
    </source>
</evidence>
<dbReference type="PANTHER" id="PTHR43373:SF1">
    <property type="entry name" value="NA(+)_H(+) ANTIPORTER SUBUNIT A"/>
    <property type="match status" value="1"/>
</dbReference>
<dbReference type="AlphaFoldDB" id="A0A7V1N356"/>
<dbReference type="Pfam" id="PF20501">
    <property type="entry name" value="MbhE"/>
    <property type="match status" value="1"/>
</dbReference>